<name>A0A382JIF7_9ZZZZ</name>
<reference evidence="1" key="1">
    <citation type="submission" date="2018-05" db="EMBL/GenBank/DDBJ databases">
        <authorList>
            <person name="Lanie J.A."/>
            <person name="Ng W.-L."/>
            <person name="Kazmierczak K.M."/>
            <person name="Andrzejewski T.M."/>
            <person name="Davidsen T.M."/>
            <person name="Wayne K.J."/>
            <person name="Tettelin H."/>
            <person name="Glass J.I."/>
            <person name="Rusch D."/>
            <person name="Podicherti R."/>
            <person name="Tsui H.-C.T."/>
            <person name="Winkler M.E."/>
        </authorList>
    </citation>
    <scope>NUCLEOTIDE SEQUENCE</scope>
</reference>
<organism evidence="1">
    <name type="scientific">marine metagenome</name>
    <dbReference type="NCBI Taxonomy" id="408172"/>
    <lineage>
        <taxon>unclassified sequences</taxon>
        <taxon>metagenomes</taxon>
        <taxon>ecological metagenomes</taxon>
    </lineage>
</organism>
<proteinExistence type="predicted"/>
<feature type="non-terminal residue" evidence="1">
    <location>
        <position position="296"/>
    </location>
</feature>
<protein>
    <submittedName>
        <fullName evidence="1">Uncharacterized protein</fullName>
    </submittedName>
</protein>
<accession>A0A382JIF7</accession>
<dbReference type="AlphaFoldDB" id="A0A382JIF7"/>
<gene>
    <name evidence="1" type="ORF">METZ01_LOCUS264480</name>
</gene>
<dbReference type="EMBL" id="UINC01074436">
    <property type="protein sequence ID" value="SVC11626.1"/>
    <property type="molecule type" value="Genomic_DNA"/>
</dbReference>
<sequence>MVEVKLPMRVVTGLALALLFAIGPLEAQRIPGWGRVAPAGGHQNDPQLLRPDGGPVIPMFEGWYVNEDGTHQLCFGYFNTNTEAVIEIPLGPDNVVEPSEFNGVQPTHFLPVPPGGRRHYCVMSVTVPADWGDRDVVWTLTDRYGQVYSSPGRLRYETYHLEERLQESRESSAPRVRLDEAGAEGMGRTPVVVGPLETRVGAALPLTVLVRRDNPFVAVDRMPISVRWHKYQGPGDVTLSPVGRHRAAGTRIVVEPETWLESPDAWGQLETEATFAEAGQYRLLLQAYNDPGRRTE</sequence>
<evidence type="ECO:0000313" key="1">
    <source>
        <dbReference type="EMBL" id="SVC11626.1"/>
    </source>
</evidence>